<evidence type="ECO:0000256" key="1">
    <source>
        <dbReference type="SAM" id="Phobius"/>
    </source>
</evidence>
<feature type="transmembrane region" description="Helical" evidence="1">
    <location>
        <begin position="48"/>
        <end position="66"/>
    </location>
</feature>
<dbReference type="OrthoDB" id="8640499at2"/>
<evidence type="ECO:0000313" key="2">
    <source>
        <dbReference type="EMBL" id="SAI09667.1"/>
    </source>
</evidence>
<keyword evidence="1" id="KW-1133">Transmembrane helix</keyword>
<keyword evidence="1" id="KW-0472">Membrane</keyword>
<proteinExistence type="predicted"/>
<keyword evidence="1" id="KW-0812">Transmembrane</keyword>
<organism evidence="2 3">
    <name type="scientific">Bordetella ansorpii</name>
    <dbReference type="NCBI Taxonomy" id="288768"/>
    <lineage>
        <taxon>Bacteria</taxon>
        <taxon>Pseudomonadati</taxon>
        <taxon>Pseudomonadota</taxon>
        <taxon>Betaproteobacteria</taxon>
        <taxon>Burkholderiales</taxon>
        <taxon>Alcaligenaceae</taxon>
        <taxon>Bordetella</taxon>
    </lineage>
</organism>
<protein>
    <submittedName>
        <fullName evidence="2">Integral membrane protein</fullName>
    </submittedName>
</protein>
<evidence type="ECO:0000313" key="3">
    <source>
        <dbReference type="Proteomes" id="UP000077037"/>
    </source>
</evidence>
<gene>
    <name evidence="2" type="ORF">SAMEA1982600_01266</name>
</gene>
<dbReference type="EMBL" id="FKBS01000013">
    <property type="protein sequence ID" value="SAI09667.1"/>
    <property type="molecule type" value="Genomic_DNA"/>
</dbReference>
<dbReference type="AlphaFoldDB" id="A0A157MKU5"/>
<accession>A0A157MKU5</accession>
<dbReference type="Proteomes" id="UP000077037">
    <property type="component" value="Unassembled WGS sequence"/>
</dbReference>
<sequence length="159" mass="16787">MIDSAQSPSWQLRLPVAPASLPGTLRAAGTLAASGCAAWSVHLLGVPGWLAAALPAAAAMAAWALARRRPGVRVGGLRASSDPAAWSLLLESGWRGARLVECRRGAFWLSLSLCPDDARALPRRFAVTVWQPTLLPSVWRRLCIVAGRAMAERAPMGSA</sequence>
<dbReference type="RefSeq" id="WP_066410173.1">
    <property type="nucleotide sequence ID" value="NZ_FKBS01000013.1"/>
</dbReference>
<reference evidence="2 3" key="1">
    <citation type="submission" date="2016-03" db="EMBL/GenBank/DDBJ databases">
        <authorList>
            <consortium name="Pathogen Informatics"/>
        </authorList>
    </citation>
    <scope>NUCLEOTIDE SEQUENCE [LARGE SCALE GENOMIC DNA]</scope>
    <source>
        <strain evidence="2 3">NCTC13364</strain>
    </source>
</reference>
<name>A0A157MKU5_9BORD</name>